<evidence type="ECO:0000259" key="1">
    <source>
        <dbReference type="Pfam" id="PF05050"/>
    </source>
</evidence>
<dbReference type="NCBIfam" id="TIGR01444">
    <property type="entry name" value="fkbM_fam"/>
    <property type="match status" value="1"/>
</dbReference>
<dbReference type="InterPro" id="IPR029063">
    <property type="entry name" value="SAM-dependent_MTases_sf"/>
</dbReference>
<evidence type="ECO:0000313" key="2">
    <source>
        <dbReference type="EMBL" id="KQL48721.1"/>
    </source>
</evidence>
<dbReference type="Gene3D" id="3.40.50.150">
    <property type="entry name" value="Vaccinia Virus protein VP39"/>
    <property type="match status" value="1"/>
</dbReference>
<accession>A0ABR5NAZ7</accession>
<dbReference type="EMBL" id="LJJB01000007">
    <property type="protein sequence ID" value="KQL48721.1"/>
    <property type="molecule type" value="Genomic_DNA"/>
</dbReference>
<dbReference type="InterPro" id="IPR006342">
    <property type="entry name" value="FkbM_mtfrase"/>
</dbReference>
<feature type="domain" description="Methyltransferase FkbM" evidence="1">
    <location>
        <begin position="25"/>
        <end position="156"/>
    </location>
</feature>
<name>A0ABR5NAZ7_BRECH</name>
<reference evidence="2 3" key="1">
    <citation type="submission" date="2015-09" db="EMBL/GenBank/DDBJ databases">
        <title>Genome sequencing project for genomic taxonomy and phylogenomics of Bacillus-like bacteria.</title>
        <authorList>
            <person name="Liu B."/>
            <person name="Wang J."/>
            <person name="Zhu Y."/>
            <person name="Liu G."/>
            <person name="Chen Q."/>
            <person name="Chen Z."/>
            <person name="Lan J."/>
            <person name="Che J."/>
            <person name="Ge C."/>
            <person name="Shi H."/>
            <person name="Pan Z."/>
            <person name="Liu X."/>
        </authorList>
    </citation>
    <scope>NUCLEOTIDE SEQUENCE [LARGE SCALE GENOMIC DNA]</scope>
    <source>
        <strain evidence="2 3">DSM 8552</strain>
    </source>
</reference>
<comment type="caution">
    <text evidence="2">The sequence shown here is derived from an EMBL/GenBank/DDBJ whole genome shotgun (WGS) entry which is preliminary data.</text>
</comment>
<gene>
    <name evidence="2" type="ORF">AN963_02670</name>
</gene>
<dbReference type="RefSeq" id="WP_055743013.1">
    <property type="nucleotide sequence ID" value="NZ_LJJB01000007.1"/>
</dbReference>
<proteinExistence type="predicted"/>
<keyword evidence="3" id="KW-1185">Reference proteome</keyword>
<evidence type="ECO:0000313" key="3">
    <source>
        <dbReference type="Proteomes" id="UP000051063"/>
    </source>
</evidence>
<dbReference type="InterPro" id="IPR053188">
    <property type="entry name" value="FkbM_Methyltransferase"/>
</dbReference>
<dbReference type="SUPFAM" id="SSF53335">
    <property type="entry name" value="S-adenosyl-L-methionine-dependent methyltransferases"/>
    <property type="match status" value="1"/>
</dbReference>
<organism evidence="2 3">
    <name type="scientific">Brevibacillus choshinensis</name>
    <dbReference type="NCBI Taxonomy" id="54911"/>
    <lineage>
        <taxon>Bacteria</taxon>
        <taxon>Bacillati</taxon>
        <taxon>Bacillota</taxon>
        <taxon>Bacilli</taxon>
        <taxon>Bacillales</taxon>
        <taxon>Paenibacillaceae</taxon>
        <taxon>Brevibacillus</taxon>
    </lineage>
</organism>
<dbReference type="PANTHER" id="PTHR36973">
    <property type="entry name" value="SLL1456 PROTEIN-RELATED"/>
    <property type="match status" value="1"/>
</dbReference>
<dbReference type="Pfam" id="PF05050">
    <property type="entry name" value="Methyltransf_21"/>
    <property type="match status" value="1"/>
</dbReference>
<dbReference type="PANTHER" id="PTHR36973:SF4">
    <property type="entry name" value="NODULATION PROTEIN"/>
    <property type="match status" value="1"/>
</dbReference>
<dbReference type="Proteomes" id="UP000051063">
    <property type="component" value="Unassembled WGS sequence"/>
</dbReference>
<protein>
    <recommendedName>
        <fullName evidence="1">Methyltransferase FkbM domain-containing protein</fullName>
    </recommendedName>
</protein>
<sequence>MNGPMESPQATFYRQFISPGDLCFDVGANAGNKTEVFLGLGARVVMVEPQKKCADILRNKFGQKPNCTIVEKALGASEGEAVMYLNDADVLSTLSTEWIERMQASGRFQRNFWRNQISVPMTSLDRLMEQHGVPAFCKIDVEGYEWHILQGLTRPLPALSIEFAEETIHNSVHCMHRLQQLGDYEFNCVKADNTSLELANWVDLATICSHLGQRTETFMWGDIYARQKR</sequence>